<dbReference type="EMBL" id="JXTC01000006">
    <property type="protein sequence ID" value="POO01932.1"/>
    <property type="molecule type" value="Genomic_DNA"/>
</dbReference>
<organism evidence="6 7">
    <name type="scientific">Trema orientale</name>
    <name type="common">Charcoal tree</name>
    <name type="synonym">Celtis orientalis</name>
    <dbReference type="NCBI Taxonomy" id="63057"/>
    <lineage>
        <taxon>Eukaryota</taxon>
        <taxon>Viridiplantae</taxon>
        <taxon>Streptophyta</taxon>
        <taxon>Embryophyta</taxon>
        <taxon>Tracheophyta</taxon>
        <taxon>Spermatophyta</taxon>
        <taxon>Magnoliopsida</taxon>
        <taxon>eudicotyledons</taxon>
        <taxon>Gunneridae</taxon>
        <taxon>Pentapetalae</taxon>
        <taxon>rosids</taxon>
        <taxon>fabids</taxon>
        <taxon>Rosales</taxon>
        <taxon>Cannabaceae</taxon>
        <taxon>Trema</taxon>
    </lineage>
</organism>
<keyword evidence="7" id="KW-1185">Reference proteome</keyword>
<comment type="caution">
    <text evidence="6">The sequence shown here is derived from an EMBL/GenBank/DDBJ whole genome shotgun (WGS) entry which is preliminary data.</text>
</comment>
<evidence type="ECO:0000256" key="3">
    <source>
        <dbReference type="ARBA" id="ARBA00023163"/>
    </source>
</evidence>
<feature type="domain" description="NAC" evidence="5">
    <location>
        <begin position="14"/>
        <end position="66"/>
    </location>
</feature>
<sequence length="66" mass="7706">MAEVSSELVQLTKLPRGFQFVPSDEQLVFYYLPRRALDIPDIKEIDAKDLYRMPPSLGTLRFTFNQ</sequence>
<dbReference type="OrthoDB" id="1848022at2759"/>
<proteinExistence type="predicted"/>
<keyword evidence="1" id="KW-0805">Transcription regulation</keyword>
<evidence type="ECO:0000256" key="4">
    <source>
        <dbReference type="ARBA" id="ARBA00023242"/>
    </source>
</evidence>
<keyword evidence="3" id="KW-0804">Transcription</keyword>
<gene>
    <name evidence="6" type="ORF">TorRG33x02_022240</name>
</gene>
<evidence type="ECO:0000313" key="7">
    <source>
        <dbReference type="Proteomes" id="UP000237000"/>
    </source>
</evidence>
<evidence type="ECO:0000259" key="5">
    <source>
        <dbReference type="PROSITE" id="PS51005"/>
    </source>
</evidence>
<protein>
    <submittedName>
        <fullName evidence="6">NAC domain containing protein</fullName>
    </submittedName>
</protein>
<dbReference type="PROSITE" id="PS51005">
    <property type="entry name" value="NAC"/>
    <property type="match status" value="1"/>
</dbReference>
<dbReference type="Proteomes" id="UP000237000">
    <property type="component" value="Unassembled WGS sequence"/>
</dbReference>
<dbReference type="AlphaFoldDB" id="A0A2P5FVW6"/>
<accession>A0A2P5FVW6</accession>
<keyword evidence="4" id="KW-0539">Nucleus</keyword>
<evidence type="ECO:0000313" key="6">
    <source>
        <dbReference type="EMBL" id="POO01932.1"/>
    </source>
</evidence>
<evidence type="ECO:0000256" key="1">
    <source>
        <dbReference type="ARBA" id="ARBA00023015"/>
    </source>
</evidence>
<dbReference type="GO" id="GO:0006355">
    <property type="term" value="P:regulation of DNA-templated transcription"/>
    <property type="evidence" value="ECO:0007669"/>
    <property type="project" value="InterPro"/>
</dbReference>
<evidence type="ECO:0000256" key="2">
    <source>
        <dbReference type="ARBA" id="ARBA00023125"/>
    </source>
</evidence>
<name>A0A2P5FVW6_TREOI</name>
<dbReference type="SUPFAM" id="SSF101941">
    <property type="entry name" value="NAC domain"/>
    <property type="match status" value="1"/>
</dbReference>
<reference evidence="7" key="1">
    <citation type="submission" date="2016-06" db="EMBL/GenBank/DDBJ databases">
        <title>Parallel loss of symbiosis genes in relatives of nitrogen-fixing non-legume Parasponia.</title>
        <authorList>
            <person name="Van Velzen R."/>
            <person name="Holmer R."/>
            <person name="Bu F."/>
            <person name="Rutten L."/>
            <person name="Van Zeijl A."/>
            <person name="Liu W."/>
            <person name="Santuari L."/>
            <person name="Cao Q."/>
            <person name="Sharma T."/>
            <person name="Shen D."/>
            <person name="Roswanjaya Y."/>
            <person name="Wardhani T."/>
            <person name="Kalhor M.S."/>
            <person name="Jansen J."/>
            <person name="Van den Hoogen J."/>
            <person name="Gungor B."/>
            <person name="Hartog M."/>
            <person name="Hontelez J."/>
            <person name="Verver J."/>
            <person name="Yang W.-C."/>
            <person name="Schijlen E."/>
            <person name="Repin R."/>
            <person name="Schilthuizen M."/>
            <person name="Schranz E."/>
            <person name="Heidstra R."/>
            <person name="Miyata K."/>
            <person name="Fedorova E."/>
            <person name="Kohlen W."/>
            <person name="Bisseling T."/>
            <person name="Smit S."/>
            <person name="Geurts R."/>
        </authorList>
    </citation>
    <scope>NUCLEOTIDE SEQUENCE [LARGE SCALE GENOMIC DNA]</scope>
    <source>
        <strain evidence="7">cv. RG33-2</strain>
    </source>
</reference>
<dbReference type="InParanoid" id="A0A2P5FVW6"/>
<dbReference type="InterPro" id="IPR003441">
    <property type="entry name" value="NAC-dom"/>
</dbReference>
<dbReference type="GO" id="GO:0003677">
    <property type="term" value="F:DNA binding"/>
    <property type="evidence" value="ECO:0007669"/>
    <property type="project" value="UniProtKB-KW"/>
</dbReference>
<keyword evidence="2" id="KW-0238">DNA-binding</keyword>
<dbReference type="InterPro" id="IPR036093">
    <property type="entry name" value="NAC_dom_sf"/>
</dbReference>